<dbReference type="Gramene" id="CDY57338">
    <property type="protein sequence ID" value="CDY57338"/>
    <property type="gene ID" value="GSBRNA2T00020857001"/>
</dbReference>
<protein>
    <submittedName>
        <fullName evidence="2">(rape) hypothetical protein</fullName>
    </submittedName>
    <submittedName>
        <fullName evidence="3">BnaC09g51860D protein</fullName>
    </submittedName>
</protein>
<evidence type="ECO:0000313" key="2">
    <source>
        <dbReference type="EMBL" id="CAF1732399.1"/>
    </source>
</evidence>
<dbReference type="OMA" id="LMIEMHR"/>
<sequence length="269" mass="31484">MTSMRCRKWKGSAKVFYEDIISLESNFGSNGEVFTYISSTGNFDVVLSAEFDRPSEMRDERVNLMIEMHRNKYDWSKHVWAYQETVQPFEYSYEEHGSAEEEAGEASPNEVEEEIESTPVSAAIKRKNKSEPSAFTTPVTYFRPEIFNRPSLNNIDDPEVCCKDTTNWFLVLQIGPSKFDAELASRIMGPNEWLKNYDMYAMMYLFREKTSLRRWKPNRVAFMNCMFSNQIITAYGKFDGNMRGYKVLQYRMSTFKPPKRAPEKTVELF</sequence>
<feature type="compositionally biased region" description="Acidic residues" evidence="1">
    <location>
        <begin position="100"/>
        <end position="112"/>
    </location>
</feature>
<keyword evidence="4" id="KW-1185">Reference proteome</keyword>
<dbReference type="AlphaFoldDB" id="A0A078J1W1"/>
<organism evidence="3 4">
    <name type="scientific">Brassica napus</name>
    <name type="common">Rape</name>
    <dbReference type="NCBI Taxonomy" id="3708"/>
    <lineage>
        <taxon>Eukaryota</taxon>
        <taxon>Viridiplantae</taxon>
        <taxon>Streptophyta</taxon>
        <taxon>Embryophyta</taxon>
        <taxon>Tracheophyta</taxon>
        <taxon>Spermatophyta</taxon>
        <taxon>Magnoliopsida</taxon>
        <taxon>eudicotyledons</taxon>
        <taxon>Gunneridae</taxon>
        <taxon>Pentapetalae</taxon>
        <taxon>rosids</taxon>
        <taxon>malvids</taxon>
        <taxon>Brassicales</taxon>
        <taxon>Brassicaceae</taxon>
        <taxon>Brassiceae</taxon>
        <taxon>Brassica</taxon>
    </lineage>
</organism>
<evidence type="ECO:0000313" key="3">
    <source>
        <dbReference type="EMBL" id="CDY57338.1"/>
    </source>
</evidence>
<reference evidence="2" key="3">
    <citation type="submission" date="2021-01" db="EMBL/GenBank/DDBJ databases">
        <authorList>
            <consortium name="Genoscope - CEA"/>
            <person name="William W."/>
        </authorList>
    </citation>
    <scope>NUCLEOTIDE SEQUENCE</scope>
</reference>
<accession>A0A078J1W1</accession>
<dbReference type="Proteomes" id="UP000028999">
    <property type="component" value="Unassembled WGS sequence"/>
</dbReference>
<proteinExistence type="predicted"/>
<evidence type="ECO:0000313" key="4">
    <source>
        <dbReference type="Proteomes" id="UP000028999"/>
    </source>
</evidence>
<feature type="region of interest" description="Disordered" evidence="1">
    <location>
        <begin position="93"/>
        <end position="112"/>
    </location>
</feature>
<gene>
    <name evidence="3" type="primary">BnaC09g51860D</name>
    <name evidence="2" type="ORF">DARMORV10_C09P27140.1</name>
    <name evidence="3" type="ORF">GSBRNA2T00020857001</name>
</gene>
<dbReference type="EMBL" id="LK033565">
    <property type="protein sequence ID" value="CDY57338.1"/>
    <property type="molecule type" value="Genomic_DNA"/>
</dbReference>
<reference evidence="3 4" key="1">
    <citation type="journal article" date="2014" name="Science">
        <title>Plant genetics. Early allopolyploid evolution in the post-Neolithic Brassica napus oilseed genome.</title>
        <authorList>
            <person name="Chalhoub B."/>
            <person name="Denoeud F."/>
            <person name="Liu S."/>
            <person name="Parkin I.A."/>
            <person name="Tang H."/>
            <person name="Wang X."/>
            <person name="Chiquet J."/>
            <person name="Belcram H."/>
            <person name="Tong C."/>
            <person name="Samans B."/>
            <person name="Correa M."/>
            <person name="Da Silva C."/>
            <person name="Just J."/>
            <person name="Falentin C."/>
            <person name="Koh C.S."/>
            <person name="Le Clainche I."/>
            <person name="Bernard M."/>
            <person name="Bento P."/>
            <person name="Noel B."/>
            <person name="Labadie K."/>
            <person name="Alberti A."/>
            <person name="Charles M."/>
            <person name="Arnaud D."/>
            <person name="Guo H."/>
            <person name="Daviaud C."/>
            <person name="Alamery S."/>
            <person name="Jabbari K."/>
            <person name="Zhao M."/>
            <person name="Edger P.P."/>
            <person name="Chelaifa H."/>
            <person name="Tack D."/>
            <person name="Lassalle G."/>
            <person name="Mestiri I."/>
            <person name="Schnel N."/>
            <person name="Le Paslier M.C."/>
            <person name="Fan G."/>
            <person name="Renault V."/>
            <person name="Bayer P.E."/>
            <person name="Golicz A.A."/>
            <person name="Manoli S."/>
            <person name="Lee T.H."/>
            <person name="Thi V.H."/>
            <person name="Chalabi S."/>
            <person name="Hu Q."/>
            <person name="Fan C."/>
            <person name="Tollenaere R."/>
            <person name="Lu Y."/>
            <person name="Battail C."/>
            <person name="Shen J."/>
            <person name="Sidebottom C.H."/>
            <person name="Wang X."/>
            <person name="Canaguier A."/>
            <person name="Chauveau A."/>
            <person name="Berard A."/>
            <person name="Deniot G."/>
            <person name="Guan M."/>
            <person name="Liu Z."/>
            <person name="Sun F."/>
            <person name="Lim Y.P."/>
            <person name="Lyons E."/>
            <person name="Town C.D."/>
            <person name="Bancroft I."/>
            <person name="Wang X."/>
            <person name="Meng J."/>
            <person name="Ma J."/>
            <person name="Pires J.C."/>
            <person name="King G.J."/>
            <person name="Brunel D."/>
            <person name="Delourme R."/>
            <person name="Renard M."/>
            <person name="Aury J.M."/>
            <person name="Adams K.L."/>
            <person name="Batley J."/>
            <person name="Snowdon R.J."/>
            <person name="Tost J."/>
            <person name="Edwards D."/>
            <person name="Zhou Y."/>
            <person name="Hua W."/>
            <person name="Sharpe A.G."/>
            <person name="Paterson A.H."/>
            <person name="Guan C."/>
            <person name="Wincker P."/>
        </authorList>
    </citation>
    <scope>NUCLEOTIDE SEQUENCE [LARGE SCALE GENOMIC DNA]</scope>
    <source>
        <strain evidence="4">cv. Darmor-bzh</strain>
    </source>
</reference>
<dbReference type="PaxDb" id="3708-A0A078J1W1"/>
<reference evidence="3" key="2">
    <citation type="submission" date="2014-06" db="EMBL/GenBank/DDBJ databases">
        <authorList>
            <person name="Genoscope - CEA"/>
        </authorList>
    </citation>
    <scope>NUCLEOTIDE SEQUENCE</scope>
</reference>
<evidence type="ECO:0000256" key="1">
    <source>
        <dbReference type="SAM" id="MobiDB-lite"/>
    </source>
</evidence>
<dbReference type="EMBL" id="HG994373">
    <property type="protein sequence ID" value="CAF1732399.1"/>
    <property type="molecule type" value="Genomic_DNA"/>
</dbReference>
<dbReference type="Proteomes" id="UP001295469">
    <property type="component" value="Chromosome C09"/>
</dbReference>
<name>A0A078J1W1_BRANA</name>